<evidence type="ECO:0000259" key="1">
    <source>
        <dbReference type="Pfam" id="PF01266"/>
    </source>
</evidence>
<keyword evidence="3" id="KW-1185">Reference proteome</keyword>
<dbReference type="Gene3D" id="3.50.50.60">
    <property type="entry name" value="FAD/NAD(P)-binding domain"/>
    <property type="match status" value="1"/>
</dbReference>
<proteinExistence type="predicted"/>
<dbReference type="EMBL" id="CASHTH010002348">
    <property type="protein sequence ID" value="CAI8028585.1"/>
    <property type="molecule type" value="Genomic_DNA"/>
</dbReference>
<sequence length="107" mass="11469">MDRRGLTTEPSKPNTPLIRNIARRLAELLPGVADVPVIRSWAGVVEQAPDYLPIIDILDCPSNYVCCHASAHGFGISPATGKVVSDLVLYGESSIDISGLAGPIFRR</sequence>
<dbReference type="Proteomes" id="UP001174909">
    <property type="component" value="Unassembled WGS sequence"/>
</dbReference>
<feature type="domain" description="FAD dependent oxidoreductase" evidence="1">
    <location>
        <begin position="11"/>
        <end position="87"/>
    </location>
</feature>
<comment type="caution">
    <text evidence="2">The sequence shown here is derived from an EMBL/GenBank/DDBJ whole genome shotgun (WGS) entry which is preliminary data.</text>
</comment>
<evidence type="ECO:0000313" key="2">
    <source>
        <dbReference type="EMBL" id="CAI8028585.1"/>
    </source>
</evidence>
<gene>
    <name evidence="2" type="ORF">GBAR_LOCUS16290</name>
</gene>
<accession>A0AA35WVW8</accession>
<organism evidence="2 3">
    <name type="scientific">Geodia barretti</name>
    <name type="common">Barrett's horny sponge</name>
    <dbReference type="NCBI Taxonomy" id="519541"/>
    <lineage>
        <taxon>Eukaryota</taxon>
        <taxon>Metazoa</taxon>
        <taxon>Porifera</taxon>
        <taxon>Demospongiae</taxon>
        <taxon>Heteroscleromorpha</taxon>
        <taxon>Tetractinellida</taxon>
        <taxon>Astrophorina</taxon>
        <taxon>Geodiidae</taxon>
        <taxon>Geodia</taxon>
    </lineage>
</organism>
<dbReference type="InterPro" id="IPR036188">
    <property type="entry name" value="FAD/NAD-bd_sf"/>
</dbReference>
<evidence type="ECO:0000313" key="3">
    <source>
        <dbReference type="Proteomes" id="UP001174909"/>
    </source>
</evidence>
<dbReference type="InterPro" id="IPR006076">
    <property type="entry name" value="FAD-dep_OxRdtase"/>
</dbReference>
<name>A0AA35WVW8_GEOBA</name>
<protein>
    <recommendedName>
        <fullName evidence="1">FAD dependent oxidoreductase domain-containing protein</fullName>
    </recommendedName>
</protein>
<dbReference type="Gene3D" id="3.30.9.10">
    <property type="entry name" value="D-Amino Acid Oxidase, subunit A, domain 2"/>
    <property type="match status" value="1"/>
</dbReference>
<dbReference type="Pfam" id="PF01266">
    <property type="entry name" value="DAO"/>
    <property type="match status" value="1"/>
</dbReference>
<dbReference type="AlphaFoldDB" id="A0AA35WVW8"/>
<reference evidence="2" key="1">
    <citation type="submission" date="2023-03" db="EMBL/GenBank/DDBJ databases">
        <authorList>
            <person name="Steffen K."/>
            <person name="Cardenas P."/>
        </authorList>
    </citation>
    <scope>NUCLEOTIDE SEQUENCE</scope>
</reference>